<dbReference type="InterPro" id="IPR032577">
    <property type="entry name" value="DUF4920"/>
</dbReference>
<gene>
    <name evidence="1" type="ORF">ICJ85_08340</name>
</gene>
<evidence type="ECO:0000313" key="1">
    <source>
        <dbReference type="EMBL" id="MBD0824030.1"/>
    </source>
</evidence>
<dbReference type="Pfam" id="PF16267">
    <property type="entry name" value="DUF4920"/>
    <property type="match status" value="1"/>
</dbReference>
<name>A0A8J6PUJ4_9FLAO</name>
<dbReference type="AlphaFoldDB" id="A0A8J6PUJ4"/>
<reference evidence="1 2" key="1">
    <citation type="journal article" date="2018" name="J. Microbiol.">
        <title>Aestuariibaculum marinum sp. nov., a marine bacterium isolated from seawater in South Korea.</title>
        <authorList>
            <person name="Choi J."/>
            <person name="Lee D."/>
            <person name="Jang J.H."/>
            <person name="Cha S."/>
            <person name="Seo T."/>
        </authorList>
    </citation>
    <scope>NUCLEOTIDE SEQUENCE [LARGE SCALE GENOMIC DNA]</scope>
    <source>
        <strain evidence="1 2">IP7</strain>
    </source>
</reference>
<dbReference type="PROSITE" id="PS51257">
    <property type="entry name" value="PROKAR_LIPOPROTEIN"/>
    <property type="match status" value="1"/>
</dbReference>
<dbReference type="RefSeq" id="WP_188223335.1">
    <property type="nucleotide sequence ID" value="NZ_JACVXD010000003.1"/>
</dbReference>
<evidence type="ECO:0000313" key="2">
    <source>
        <dbReference type="Proteomes" id="UP000621516"/>
    </source>
</evidence>
<organism evidence="1 2">
    <name type="scientific">Aestuariibaculum marinum</name>
    <dbReference type="NCBI Taxonomy" id="2683592"/>
    <lineage>
        <taxon>Bacteria</taxon>
        <taxon>Pseudomonadati</taxon>
        <taxon>Bacteroidota</taxon>
        <taxon>Flavobacteriia</taxon>
        <taxon>Flavobacteriales</taxon>
        <taxon>Flavobacteriaceae</taxon>
    </lineage>
</organism>
<dbReference type="Proteomes" id="UP000621516">
    <property type="component" value="Unassembled WGS sequence"/>
</dbReference>
<sequence>MKNILFSWICLFMLFSCKEKVAYESFGKEITAINANNVKSMTKAYNGMQLGDSTNYKLIAEVKDVCKAKGCWMTLNLEDGKEVMVKFKEYAFFVPKDIEGKEVVIEGKAFVNEVPVDELQHYAQDAGKSEEEIAKITEPKRTLSFEAEGVLIKQ</sequence>
<proteinExistence type="predicted"/>
<comment type="caution">
    <text evidence="1">The sequence shown here is derived from an EMBL/GenBank/DDBJ whole genome shotgun (WGS) entry which is preliminary data.</text>
</comment>
<keyword evidence="2" id="KW-1185">Reference proteome</keyword>
<dbReference type="EMBL" id="JACVXD010000003">
    <property type="protein sequence ID" value="MBD0824030.1"/>
    <property type="molecule type" value="Genomic_DNA"/>
</dbReference>
<protein>
    <submittedName>
        <fullName evidence="1">DUF4920 domain-containing protein</fullName>
    </submittedName>
</protein>
<accession>A0A8J6PUJ4</accession>